<organism evidence="2 3">
    <name type="scientific">Pristionchus mayeri</name>
    <dbReference type="NCBI Taxonomy" id="1317129"/>
    <lineage>
        <taxon>Eukaryota</taxon>
        <taxon>Metazoa</taxon>
        <taxon>Ecdysozoa</taxon>
        <taxon>Nematoda</taxon>
        <taxon>Chromadorea</taxon>
        <taxon>Rhabditida</taxon>
        <taxon>Rhabditina</taxon>
        <taxon>Diplogasteromorpha</taxon>
        <taxon>Diplogasteroidea</taxon>
        <taxon>Neodiplogasteridae</taxon>
        <taxon>Pristionchus</taxon>
    </lineage>
</organism>
<sequence length="109" mass="11952">MHHYCLVGRAPTLDTRRRAAGARLSASSVPCEMLSTTAALAMATAASTIAVFIRKTAYDRMHDGYRVAIAAIWRMFRTSEVLSTVAKTLTCTLTPEISLLGCDFHANMW</sequence>
<proteinExistence type="predicted"/>
<evidence type="ECO:0000256" key="1">
    <source>
        <dbReference type="SAM" id="Phobius"/>
    </source>
</evidence>
<keyword evidence="1" id="KW-0472">Membrane</keyword>
<keyword evidence="3" id="KW-1185">Reference proteome</keyword>
<accession>A0AAN5CJV0</accession>
<comment type="caution">
    <text evidence="2">The sequence shown here is derived from an EMBL/GenBank/DDBJ whole genome shotgun (WGS) entry which is preliminary data.</text>
</comment>
<reference evidence="3" key="1">
    <citation type="submission" date="2022-10" db="EMBL/GenBank/DDBJ databases">
        <title>Genome assembly of Pristionchus species.</title>
        <authorList>
            <person name="Yoshida K."/>
            <person name="Sommer R.J."/>
        </authorList>
    </citation>
    <scope>NUCLEOTIDE SEQUENCE [LARGE SCALE GENOMIC DNA]</scope>
    <source>
        <strain evidence="3">RS5460</strain>
    </source>
</reference>
<evidence type="ECO:0000313" key="3">
    <source>
        <dbReference type="Proteomes" id="UP001328107"/>
    </source>
</evidence>
<keyword evidence="1" id="KW-0812">Transmembrane</keyword>
<gene>
    <name evidence="2" type="ORF">PMAYCL1PPCAC_15963</name>
</gene>
<dbReference type="EMBL" id="BTRK01000004">
    <property type="protein sequence ID" value="GMR45768.1"/>
    <property type="molecule type" value="Genomic_DNA"/>
</dbReference>
<dbReference type="AlphaFoldDB" id="A0AAN5CJV0"/>
<dbReference type="Proteomes" id="UP001328107">
    <property type="component" value="Unassembled WGS sequence"/>
</dbReference>
<protein>
    <submittedName>
        <fullName evidence="2">Uncharacterized protein</fullName>
    </submittedName>
</protein>
<keyword evidence="1" id="KW-1133">Transmembrane helix</keyword>
<name>A0AAN5CJV0_9BILA</name>
<feature type="transmembrane region" description="Helical" evidence="1">
    <location>
        <begin position="33"/>
        <end position="53"/>
    </location>
</feature>
<evidence type="ECO:0000313" key="2">
    <source>
        <dbReference type="EMBL" id="GMR45768.1"/>
    </source>
</evidence>